<comment type="similarity">
    <text evidence="3">Belongs to the krueppel C2H2-type zinc-finger protein family.</text>
</comment>
<evidence type="ECO:0000256" key="7">
    <source>
        <dbReference type="ARBA" id="ARBA00022833"/>
    </source>
</evidence>
<dbReference type="PANTHER" id="PTHR14003:SF19">
    <property type="entry name" value="YY2 TRANSCRIPTION FACTOR"/>
    <property type="match status" value="1"/>
</dbReference>
<reference evidence="15 16" key="1">
    <citation type="journal article" date="2024" name="J Genomics">
        <title>Draft genome sequencing and assembly of Favolaschia claudopus CIRM-BRFM 2984 isolated from oak limbs.</title>
        <authorList>
            <person name="Navarro D."/>
            <person name="Drula E."/>
            <person name="Chaduli D."/>
            <person name="Cazenave R."/>
            <person name="Ahrendt S."/>
            <person name="Wang J."/>
            <person name="Lipzen A."/>
            <person name="Daum C."/>
            <person name="Barry K."/>
            <person name="Grigoriev I.V."/>
            <person name="Favel A."/>
            <person name="Rosso M.N."/>
            <person name="Martin F."/>
        </authorList>
    </citation>
    <scope>NUCLEOTIDE SEQUENCE [LARGE SCALE GENOMIC DNA]</scope>
    <source>
        <strain evidence="15 16">CIRM-BRFM 2984</strain>
    </source>
</reference>
<organism evidence="15 16">
    <name type="scientific">Favolaschia claudopus</name>
    <dbReference type="NCBI Taxonomy" id="2862362"/>
    <lineage>
        <taxon>Eukaryota</taxon>
        <taxon>Fungi</taxon>
        <taxon>Dikarya</taxon>
        <taxon>Basidiomycota</taxon>
        <taxon>Agaricomycotina</taxon>
        <taxon>Agaricomycetes</taxon>
        <taxon>Agaricomycetidae</taxon>
        <taxon>Agaricales</taxon>
        <taxon>Marasmiineae</taxon>
        <taxon>Mycenaceae</taxon>
        <taxon>Favolaschia</taxon>
    </lineage>
</organism>
<keyword evidence="7" id="KW-0862">Zinc</keyword>
<dbReference type="AlphaFoldDB" id="A0AAW0DLU6"/>
<dbReference type="Gene3D" id="3.30.160.60">
    <property type="entry name" value="Classic Zinc Finger"/>
    <property type="match status" value="2"/>
</dbReference>
<keyword evidence="8" id="KW-0805">Transcription regulation</keyword>
<evidence type="ECO:0000313" key="15">
    <source>
        <dbReference type="EMBL" id="KAK7053568.1"/>
    </source>
</evidence>
<dbReference type="PROSITE" id="PS50157">
    <property type="entry name" value="ZINC_FINGER_C2H2_2"/>
    <property type="match status" value="2"/>
</dbReference>
<evidence type="ECO:0000313" key="16">
    <source>
        <dbReference type="Proteomes" id="UP001362999"/>
    </source>
</evidence>
<keyword evidence="6 12" id="KW-0863">Zinc-finger</keyword>
<keyword evidence="5" id="KW-0677">Repeat</keyword>
<dbReference type="GO" id="GO:0031519">
    <property type="term" value="C:PcG protein complex"/>
    <property type="evidence" value="ECO:0007669"/>
    <property type="project" value="TreeGrafter"/>
</dbReference>
<evidence type="ECO:0000256" key="9">
    <source>
        <dbReference type="ARBA" id="ARBA00023125"/>
    </source>
</evidence>
<dbReference type="SMART" id="SM00355">
    <property type="entry name" value="ZnF_C2H2"/>
    <property type="match status" value="2"/>
</dbReference>
<dbReference type="GO" id="GO:0008270">
    <property type="term" value="F:zinc ion binding"/>
    <property type="evidence" value="ECO:0007669"/>
    <property type="project" value="UniProtKB-KW"/>
</dbReference>
<comment type="function">
    <text evidence="1">May be involved in transcriptional regulation.</text>
</comment>
<dbReference type="PROSITE" id="PS00028">
    <property type="entry name" value="ZINC_FINGER_C2H2_1"/>
    <property type="match status" value="2"/>
</dbReference>
<dbReference type="GO" id="GO:0000978">
    <property type="term" value="F:RNA polymerase II cis-regulatory region sequence-specific DNA binding"/>
    <property type="evidence" value="ECO:0007669"/>
    <property type="project" value="TreeGrafter"/>
</dbReference>
<dbReference type="PANTHER" id="PTHR14003">
    <property type="entry name" value="TRANSCRIPTIONAL REPRESSOR PROTEIN YY"/>
    <property type="match status" value="1"/>
</dbReference>
<dbReference type="GO" id="GO:0000785">
    <property type="term" value="C:chromatin"/>
    <property type="evidence" value="ECO:0007669"/>
    <property type="project" value="TreeGrafter"/>
</dbReference>
<evidence type="ECO:0000256" key="3">
    <source>
        <dbReference type="ARBA" id="ARBA00006991"/>
    </source>
</evidence>
<feature type="region of interest" description="Disordered" evidence="13">
    <location>
        <begin position="118"/>
        <end position="164"/>
    </location>
</feature>
<dbReference type="SUPFAM" id="SSF57667">
    <property type="entry name" value="beta-beta-alpha zinc fingers"/>
    <property type="match status" value="1"/>
</dbReference>
<protein>
    <recommendedName>
        <fullName evidence="14">C2H2-type domain-containing protein</fullName>
    </recommendedName>
</protein>
<accession>A0AAW0DLU6</accession>
<dbReference type="InterPro" id="IPR013087">
    <property type="entry name" value="Znf_C2H2_type"/>
</dbReference>
<feature type="domain" description="C2H2-type" evidence="14">
    <location>
        <begin position="192"/>
        <end position="221"/>
    </location>
</feature>
<proteinExistence type="inferred from homology"/>
<keyword evidence="11" id="KW-0539">Nucleus</keyword>
<evidence type="ECO:0000256" key="10">
    <source>
        <dbReference type="ARBA" id="ARBA00023163"/>
    </source>
</evidence>
<evidence type="ECO:0000256" key="13">
    <source>
        <dbReference type="SAM" id="MobiDB-lite"/>
    </source>
</evidence>
<keyword evidence="9" id="KW-0238">DNA-binding</keyword>
<dbReference type="InterPro" id="IPR036236">
    <property type="entry name" value="Znf_C2H2_sf"/>
</dbReference>
<evidence type="ECO:0000256" key="4">
    <source>
        <dbReference type="ARBA" id="ARBA00022723"/>
    </source>
</evidence>
<evidence type="ECO:0000256" key="5">
    <source>
        <dbReference type="ARBA" id="ARBA00022737"/>
    </source>
</evidence>
<dbReference type="GO" id="GO:0005667">
    <property type="term" value="C:transcription regulator complex"/>
    <property type="evidence" value="ECO:0007669"/>
    <property type="project" value="TreeGrafter"/>
</dbReference>
<sequence>MSSAINSSLGTSTTTTVLPSLHEMFPEHLLSPSIQFRTPYNYNLPLTPDNPSFPPLLQCSGSTTNTKCSFDLLLSDPRASSLAHIASASSPMAMNPSKLRAIPPYSYSYKSYRYPQPPSIGGARMHSPSPSSSSSSSSDGGESSMADASSERSASTLGGEEKKHPCSICGKRFNRPSSLKIHCNTHTGAMPFRCPYPACGRAFNVNSNMRRHFRNHSSPGFVSIDSDTIQKLPPPSALQPLWNSKKCFFPPPLIVPNAPRRC</sequence>
<evidence type="ECO:0000256" key="11">
    <source>
        <dbReference type="ARBA" id="ARBA00023242"/>
    </source>
</evidence>
<evidence type="ECO:0000256" key="2">
    <source>
        <dbReference type="ARBA" id="ARBA00004123"/>
    </source>
</evidence>
<evidence type="ECO:0000256" key="1">
    <source>
        <dbReference type="ARBA" id="ARBA00003767"/>
    </source>
</evidence>
<dbReference type="EMBL" id="JAWWNJ010000006">
    <property type="protein sequence ID" value="KAK7053568.1"/>
    <property type="molecule type" value="Genomic_DNA"/>
</dbReference>
<comment type="caution">
    <text evidence="15">The sequence shown here is derived from an EMBL/GenBank/DDBJ whole genome shotgun (WGS) entry which is preliminary data.</text>
</comment>
<evidence type="ECO:0000256" key="6">
    <source>
        <dbReference type="ARBA" id="ARBA00022771"/>
    </source>
</evidence>
<feature type="domain" description="C2H2-type" evidence="14">
    <location>
        <begin position="164"/>
        <end position="191"/>
    </location>
</feature>
<gene>
    <name evidence="15" type="ORF">R3P38DRAFT_2850990</name>
</gene>
<dbReference type="GO" id="GO:0000981">
    <property type="term" value="F:DNA-binding transcription factor activity, RNA polymerase II-specific"/>
    <property type="evidence" value="ECO:0007669"/>
    <property type="project" value="TreeGrafter"/>
</dbReference>
<evidence type="ECO:0000256" key="12">
    <source>
        <dbReference type="PROSITE-ProRule" id="PRU00042"/>
    </source>
</evidence>
<comment type="subcellular location">
    <subcellularLocation>
        <location evidence="2">Nucleus</location>
    </subcellularLocation>
</comment>
<name>A0AAW0DLU6_9AGAR</name>
<feature type="compositionally biased region" description="Low complexity" evidence="13">
    <location>
        <begin position="127"/>
        <end position="148"/>
    </location>
</feature>
<keyword evidence="10" id="KW-0804">Transcription</keyword>
<keyword evidence="16" id="KW-1185">Reference proteome</keyword>
<keyword evidence="4" id="KW-0479">Metal-binding</keyword>
<dbReference type="Proteomes" id="UP001362999">
    <property type="component" value="Unassembled WGS sequence"/>
</dbReference>
<evidence type="ECO:0000256" key="8">
    <source>
        <dbReference type="ARBA" id="ARBA00023015"/>
    </source>
</evidence>
<evidence type="ECO:0000259" key="14">
    <source>
        <dbReference type="PROSITE" id="PS50157"/>
    </source>
</evidence>
<dbReference type="FunFam" id="3.30.160.60:FF:000771">
    <property type="entry name" value="zinc finger protein 648"/>
    <property type="match status" value="1"/>
</dbReference>
<dbReference type="Pfam" id="PF00096">
    <property type="entry name" value="zf-C2H2"/>
    <property type="match status" value="2"/>
</dbReference>